<proteinExistence type="predicted"/>
<comment type="caution">
    <text evidence="2">The sequence shown here is derived from an EMBL/GenBank/DDBJ whole genome shotgun (WGS) entry which is preliminary data.</text>
</comment>
<keyword evidence="1" id="KW-0812">Transmembrane</keyword>
<protein>
    <recommendedName>
        <fullName evidence="4">YbbR</fullName>
    </recommendedName>
</protein>
<dbReference type="Pfam" id="PF07949">
    <property type="entry name" value="YbbR"/>
    <property type="match status" value="3"/>
</dbReference>
<dbReference type="InterPro" id="IPR053154">
    <property type="entry name" value="c-di-AMP_regulator"/>
</dbReference>
<feature type="transmembrane region" description="Helical" evidence="1">
    <location>
        <begin position="16"/>
        <end position="33"/>
    </location>
</feature>
<keyword evidence="3" id="KW-1185">Reference proteome</keyword>
<dbReference type="InterPro" id="IPR012505">
    <property type="entry name" value="YbbR"/>
</dbReference>
<evidence type="ECO:0000256" key="1">
    <source>
        <dbReference type="SAM" id="Phobius"/>
    </source>
</evidence>
<dbReference type="Gene3D" id="2.170.120.30">
    <property type="match status" value="1"/>
</dbReference>
<dbReference type="PANTHER" id="PTHR37804">
    <property type="entry name" value="CDAA REGULATORY PROTEIN CDAR"/>
    <property type="match status" value="1"/>
</dbReference>
<evidence type="ECO:0000313" key="2">
    <source>
        <dbReference type="EMBL" id="KRL90326.1"/>
    </source>
</evidence>
<dbReference type="Proteomes" id="UP000051036">
    <property type="component" value="Unassembled WGS sequence"/>
</dbReference>
<dbReference type="PANTHER" id="PTHR37804:SF1">
    <property type="entry name" value="CDAA REGULATORY PROTEIN CDAR"/>
    <property type="match status" value="1"/>
</dbReference>
<organism evidence="2 3">
    <name type="scientific">Lactobacillus kalixensis DSM 16043</name>
    <dbReference type="NCBI Taxonomy" id="1423763"/>
    <lineage>
        <taxon>Bacteria</taxon>
        <taxon>Bacillati</taxon>
        <taxon>Bacillota</taxon>
        <taxon>Bacilli</taxon>
        <taxon>Lactobacillales</taxon>
        <taxon>Lactobacillaceae</taxon>
        <taxon>Lactobacillus</taxon>
    </lineage>
</organism>
<dbReference type="EMBL" id="AZFM01000011">
    <property type="protein sequence ID" value="KRL90326.1"/>
    <property type="molecule type" value="Genomic_DNA"/>
</dbReference>
<keyword evidence="1" id="KW-1133">Transmembrane helix</keyword>
<keyword evidence="1" id="KW-0472">Membrane</keyword>
<name>A0A0R1UAE0_9LACO</name>
<evidence type="ECO:0000313" key="3">
    <source>
        <dbReference type="Proteomes" id="UP000051036"/>
    </source>
</evidence>
<sequence>MEMGCGQMKNFWNKSWFVRIVSLLLAILIVVYIDSTQTGFMTQGEDSKTRQTANETETIRVPLQVSVDTDKYYVVGYPEKVKVTLEGPNALVTSAVNTQNFRAFIDLTKRKVGEQTVRVRITGLNKQISYSINPKTIKVNIQRRKSRTLPVQIRYNKDAVANGYHFGKATVDPSQVEVTGAIGEVNQIDQIVAKADLPNNINRDFERQVILVAEDKKGRQLNVIIQPSTVKVNIPISISKKKVKLNLSSKNESSNKVYSVTAKQDEITLYGDKNKLDKIKNLNLDVDLRGINSSTRKVIPLKLPSGVVRSDPSEVMIQIRVKNTSSSKQS</sequence>
<evidence type="ECO:0008006" key="4">
    <source>
        <dbReference type="Google" id="ProtNLM"/>
    </source>
</evidence>
<dbReference type="Gene3D" id="2.170.120.40">
    <property type="entry name" value="YbbR-like domain"/>
    <property type="match status" value="2"/>
</dbReference>
<dbReference type="PATRIC" id="fig|1423763.3.peg.235"/>
<accession>A0A0R1UAE0</accession>
<reference evidence="2 3" key="1">
    <citation type="journal article" date="2015" name="Genome Announc.">
        <title>Expanding the biotechnology potential of lactobacilli through comparative genomics of 213 strains and associated genera.</title>
        <authorList>
            <person name="Sun Z."/>
            <person name="Harris H.M."/>
            <person name="McCann A."/>
            <person name="Guo C."/>
            <person name="Argimon S."/>
            <person name="Zhang W."/>
            <person name="Yang X."/>
            <person name="Jeffery I.B."/>
            <person name="Cooney J.C."/>
            <person name="Kagawa T.F."/>
            <person name="Liu W."/>
            <person name="Song Y."/>
            <person name="Salvetti E."/>
            <person name="Wrobel A."/>
            <person name="Rasinkangas P."/>
            <person name="Parkhill J."/>
            <person name="Rea M.C."/>
            <person name="O'Sullivan O."/>
            <person name="Ritari J."/>
            <person name="Douillard F.P."/>
            <person name="Paul Ross R."/>
            <person name="Yang R."/>
            <person name="Briner A.E."/>
            <person name="Felis G.E."/>
            <person name="de Vos W.M."/>
            <person name="Barrangou R."/>
            <person name="Klaenhammer T.R."/>
            <person name="Caufield P.W."/>
            <person name="Cui Y."/>
            <person name="Zhang H."/>
            <person name="O'Toole P.W."/>
        </authorList>
    </citation>
    <scope>NUCLEOTIDE SEQUENCE [LARGE SCALE GENOMIC DNA]</scope>
    <source>
        <strain evidence="2 3">DSM 16043</strain>
    </source>
</reference>
<dbReference type="AlphaFoldDB" id="A0A0R1UAE0"/>
<dbReference type="STRING" id="1423763.FC46_GL000230"/>
<gene>
    <name evidence="2" type="ORF">FC46_GL000230</name>
</gene>